<keyword evidence="2" id="KW-0804">Transcription</keyword>
<dbReference type="STRING" id="324925.Ppha_2545"/>
<dbReference type="SMART" id="SM00342">
    <property type="entry name" value="HTH_ARAC"/>
    <property type="match status" value="1"/>
</dbReference>
<dbReference type="InterPro" id="IPR009057">
    <property type="entry name" value="Homeodomain-like_sf"/>
</dbReference>
<dbReference type="Gene3D" id="1.10.10.60">
    <property type="entry name" value="Homeodomain-like"/>
    <property type="match status" value="1"/>
</dbReference>
<accession>B4SFC8</accession>
<dbReference type="EMBL" id="CP001110">
    <property type="protein sequence ID" value="ACF44707.1"/>
    <property type="molecule type" value="Genomic_DNA"/>
</dbReference>
<dbReference type="AlphaFoldDB" id="B4SFC8"/>
<evidence type="ECO:0000313" key="5">
    <source>
        <dbReference type="Proteomes" id="UP000002724"/>
    </source>
</evidence>
<dbReference type="InterPro" id="IPR018060">
    <property type="entry name" value="HTH_AraC"/>
</dbReference>
<dbReference type="PANTHER" id="PTHR47893:SF1">
    <property type="entry name" value="REGULATORY PROTEIN PCHR"/>
    <property type="match status" value="1"/>
</dbReference>
<feature type="domain" description="HTH araC/xylS-type" evidence="3">
    <location>
        <begin position="210"/>
        <end position="312"/>
    </location>
</feature>
<reference evidence="4 5" key="1">
    <citation type="submission" date="2008-06" db="EMBL/GenBank/DDBJ databases">
        <title>Complete sequence of Pelodictyon phaeoclathratiforme BU-1.</title>
        <authorList>
            <consortium name="US DOE Joint Genome Institute"/>
            <person name="Lucas S."/>
            <person name="Copeland A."/>
            <person name="Lapidus A."/>
            <person name="Glavina del Rio T."/>
            <person name="Dalin E."/>
            <person name="Tice H."/>
            <person name="Bruce D."/>
            <person name="Goodwin L."/>
            <person name="Pitluck S."/>
            <person name="Schmutz J."/>
            <person name="Larimer F."/>
            <person name="Land M."/>
            <person name="Hauser L."/>
            <person name="Kyrpides N."/>
            <person name="Mikhailova N."/>
            <person name="Liu Z."/>
            <person name="Li T."/>
            <person name="Zhao F."/>
            <person name="Overmann J."/>
            <person name="Bryant D.A."/>
            <person name="Richardson P."/>
        </authorList>
    </citation>
    <scope>NUCLEOTIDE SEQUENCE [LARGE SCALE GENOMIC DNA]</scope>
    <source>
        <strain evidence="5">DSM 5477 / BU-1</strain>
    </source>
</reference>
<protein>
    <submittedName>
        <fullName evidence="4">Transcriptional regulator, AraC family</fullName>
    </submittedName>
</protein>
<dbReference type="Proteomes" id="UP000002724">
    <property type="component" value="Chromosome"/>
</dbReference>
<evidence type="ECO:0000259" key="3">
    <source>
        <dbReference type="PROSITE" id="PS01124"/>
    </source>
</evidence>
<sequence length="314" mass="35228">MELDHSGQNVEKSPHKIPKEIGYGWFQAMHLPLNMVVRKSHIQFRHEVAGRLFPALTAVEQFTEPVLCVQSARKGRVILSVNRNGDECIIDHNNCAFHHIAFRDHATKLDTSENLEIVSLLIGDSVLIELLGNECVSTLFSGLQVTSIPALSIKKIPLHINVLLHSSIPDHLTGNIAKLYAQAKVLEYLCAIIAYLGYASERQSPESEQQKKIRQIHNDLLQLEGKVPALNELAKQYDLPLRLLKEGFMKIYGKSLFSYISEVRLNEAHSTLSGTSVPMKIIAKNLGYSHVNHFISAFGKQFGYSPGSLRKKMR</sequence>
<dbReference type="GO" id="GO:0003700">
    <property type="term" value="F:DNA-binding transcription factor activity"/>
    <property type="evidence" value="ECO:0007669"/>
    <property type="project" value="InterPro"/>
</dbReference>
<keyword evidence="1" id="KW-0805">Transcription regulation</keyword>
<gene>
    <name evidence="4" type="ordered locus">Ppha_2545</name>
</gene>
<dbReference type="KEGG" id="pph:Ppha_2545"/>
<dbReference type="InterPro" id="IPR053142">
    <property type="entry name" value="PchR_regulatory_protein"/>
</dbReference>
<dbReference type="GO" id="GO:0043565">
    <property type="term" value="F:sequence-specific DNA binding"/>
    <property type="evidence" value="ECO:0007669"/>
    <property type="project" value="InterPro"/>
</dbReference>
<dbReference type="Pfam" id="PF12833">
    <property type="entry name" value="HTH_18"/>
    <property type="match status" value="1"/>
</dbReference>
<proteinExistence type="predicted"/>
<dbReference type="PANTHER" id="PTHR47893">
    <property type="entry name" value="REGULATORY PROTEIN PCHR"/>
    <property type="match status" value="1"/>
</dbReference>
<evidence type="ECO:0000256" key="1">
    <source>
        <dbReference type="ARBA" id="ARBA00023015"/>
    </source>
</evidence>
<name>B4SFC8_PELPB</name>
<dbReference type="HOGENOM" id="CLU_885213_0_0_10"/>
<dbReference type="eggNOG" id="COG2207">
    <property type="taxonomic scope" value="Bacteria"/>
</dbReference>
<evidence type="ECO:0000313" key="4">
    <source>
        <dbReference type="EMBL" id="ACF44707.1"/>
    </source>
</evidence>
<organism evidence="4 5">
    <name type="scientific">Pelodictyon phaeoclathratiforme (strain DSM 5477 / BU-1)</name>
    <dbReference type="NCBI Taxonomy" id="324925"/>
    <lineage>
        <taxon>Bacteria</taxon>
        <taxon>Pseudomonadati</taxon>
        <taxon>Chlorobiota</taxon>
        <taxon>Chlorobiia</taxon>
        <taxon>Chlorobiales</taxon>
        <taxon>Chlorobiaceae</taxon>
        <taxon>Chlorobium/Pelodictyon group</taxon>
        <taxon>Pelodictyon</taxon>
    </lineage>
</organism>
<dbReference type="SUPFAM" id="SSF46689">
    <property type="entry name" value="Homeodomain-like"/>
    <property type="match status" value="1"/>
</dbReference>
<dbReference type="PROSITE" id="PS01124">
    <property type="entry name" value="HTH_ARAC_FAMILY_2"/>
    <property type="match status" value="1"/>
</dbReference>
<evidence type="ECO:0000256" key="2">
    <source>
        <dbReference type="ARBA" id="ARBA00023163"/>
    </source>
</evidence>
<keyword evidence="5" id="KW-1185">Reference proteome</keyword>